<feature type="region of interest" description="Disordered" evidence="1">
    <location>
        <begin position="257"/>
        <end position="295"/>
    </location>
</feature>
<proteinExistence type="predicted"/>
<evidence type="ECO:0000259" key="2">
    <source>
        <dbReference type="Pfam" id="PF13304"/>
    </source>
</evidence>
<keyword evidence="3" id="KW-0067">ATP-binding</keyword>
<dbReference type="PANTHER" id="PTHR43581">
    <property type="entry name" value="ATP/GTP PHOSPHATASE"/>
    <property type="match status" value="1"/>
</dbReference>
<dbReference type="InterPro" id="IPR003959">
    <property type="entry name" value="ATPase_AAA_core"/>
</dbReference>
<organism evidence="3">
    <name type="scientific">Streptomyces sp. NBC_01401</name>
    <dbReference type="NCBI Taxonomy" id="2903854"/>
    <lineage>
        <taxon>Bacteria</taxon>
        <taxon>Bacillati</taxon>
        <taxon>Actinomycetota</taxon>
        <taxon>Actinomycetes</taxon>
        <taxon>Kitasatosporales</taxon>
        <taxon>Streptomycetaceae</taxon>
        <taxon>Streptomyces</taxon>
    </lineage>
</organism>
<dbReference type="AlphaFoldDB" id="A0AAU3GJK0"/>
<reference evidence="3" key="1">
    <citation type="submission" date="2022-10" db="EMBL/GenBank/DDBJ databases">
        <title>The complete genomes of actinobacterial strains from the NBC collection.</title>
        <authorList>
            <person name="Joergensen T.S."/>
            <person name="Alvarez Arevalo M."/>
            <person name="Sterndorff E.B."/>
            <person name="Faurdal D."/>
            <person name="Vuksanovic O."/>
            <person name="Mourched A.-S."/>
            <person name="Charusanti P."/>
            <person name="Shaw S."/>
            <person name="Blin K."/>
            <person name="Weber T."/>
        </authorList>
    </citation>
    <scope>NUCLEOTIDE SEQUENCE</scope>
    <source>
        <strain evidence="3">NBC_01401</strain>
    </source>
</reference>
<evidence type="ECO:0000313" key="4">
    <source>
        <dbReference type="EMBL" id="WTY99989.1"/>
    </source>
</evidence>
<dbReference type="EMBL" id="CP109535">
    <property type="protein sequence ID" value="WTY93386.1"/>
    <property type="molecule type" value="Genomic_DNA"/>
</dbReference>
<dbReference type="GO" id="GO:0016887">
    <property type="term" value="F:ATP hydrolysis activity"/>
    <property type="evidence" value="ECO:0007669"/>
    <property type="project" value="InterPro"/>
</dbReference>
<dbReference type="EMBL" id="CP109535">
    <property type="protein sequence ID" value="WTY99989.1"/>
    <property type="molecule type" value="Genomic_DNA"/>
</dbReference>
<feature type="domain" description="ATPase AAA-type core" evidence="2">
    <location>
        <begin position="366"/>
        <end position="455"/>
    </location>
</feature>
<accession>A0AAU3GJK0</accession>
<dbReference type="SUPFAM" id="SSF52540">
    <property type="entry name" value="P-loop containing nucleoside triphosphate hydrolases"/>
    <property type="match status" value="1"/>
</dbReference>
<name>A0AAU3GJK0_9ACTN</name>
<sequence>MRFTVLREDERLRGGDRGCVLVPAPVSQTQGDEYCTLYRLWFRDGAGADRELGLVKIGYADLIRGEQPLEAGSFASLGPGYDRRLYWFSVGQNDSYYGNIRTLGPMLRAEILDGLCDIAYDEDLFDQAMLWDVTHASLLHAVTPQTVGVQFRRIAWGGLQFTDYDFSYVAPAPPYEEVASEPWRLSFAVRPNSTPPTNVHVLIGRNGVGKTTLLGDLASAVVAPEGRGAELGRIEWSKAAPGTFVNVVSVAFSAFDPAQERPESDEGEDDQAELKGWDPQNVPGGSRGPSRSRSPSVAHWYVGLAKVDEFGRPTGERMSYEDLRKGFSKSVAEVVAAGRVDRWIAALDRLGSDPQFHQCPVHSFARDLRERGAFQKEDEKRAKVLFTSLSSGHAIVLLTMTRLVETVAEASLVLLDEPEAHLHPPLLASFVRAVSDLLTDRNGVAVIATHSPVVLQEVPRSCVWKIGRWDHGGRPVRPEIETYGENVGILTHEVFGLEVAQSGVQAEIEKAVRECGSYEEVLARFGGQLGGEAKGLVRILLAYRERR</sequence>
<evidence type="ECO:0000256" key="1">
    <source>
        <dbReference type="SAM" id="MobiDB-lite"/>
    </source>
</evidence>
<evidence type="ECO:0000313" key="3">
    <source>
        <dbReference type="EMBL" id="WTY93386.1"/>
    </source>
</evidence>
<dbReference type="InterPro" id="IPR051396">
    <property type="entry name" value="Bact_Antivir_Def_Nuclease"/>
</dbReference>
<protein>
    <submittedName>
        <fullName evidence="3">ATP-binding protein</fullName>
    </submittedName>
</protein>
<dbReference type="PANTHER" id="PTHR43581:SF2">
    <property type="entry name" value="EXCINUCLEASE ATPASE SUBUNIT"/>
    <property type="match status" value="1"/>
</dbReference>
<dbReference type="Pfam" id="PF13304">
    <property type="entry name" value="AAA_21"/>
    <property type="match status" value="1"/>
</dbReference>
<dbReference type="GO" id="GO:0005524">
    <property type="term" value="F:ATP binding"/>
    <property type="evidence" value="ECO:0007669"/>
    <property type="project" value="UniProtKB-KW"/>
</dbReference>
<gene>
    <name evidence="3" type="ORF">OG626_00055</name>
    <name evidence="4" type="ORF">OG626_36350</name>
</gene>
<keyword evidence="3" id="KW-0547">Nucleotide-binding</keyword>
<dbReference type="InterPro" id="IPR027417">
    <property type="entry name" value="P-loop_NTPase"/>
</dbReference>
<dbReference type="Gene3D" id="3.40.50.300">
    <property type="entry name" value="P-loop containing nucleotide triphosphate hydrolases"/>
    <property type="match status" value="1"/>
</dbReference>